<dbReference type="Proteomes" id="UP001498398">
    <property type="component" value="Unassembled WGS sequence"/>
</dbReference>
<protein>
    <recommendedName>
        <fullName evidence="10">Protein ARV</fullName>
    </recommendedName>
</protein>
<name>A0ABR1JIP9_9AGAR</name>
<evidence type="ECO:0000256" key="7">
    <source>
        <dbReference type="ARBA" id="ARBA00023055"/>
    </source>
</evidence>
<keyword evidence="3 10" id="KW-0813">Transport</keyword>
<keyword evidence="9 10" id="KW-0472">Membrane</keyword>
<dbReference type="InterPro" id="IPR007290">
    <property type="entry name" value="Arv1"/>
</dbReference>
<feature type="transmembrane region" description="Helical" evidence="10">
    <location>
        <begin position="275"/>
        <end position="298"/>
    </location>
</feature>
<keyword evidence="10" id="KW-0746">Sphingolipid metabolism</keyword>
<dbReference type="EMBL" id="JBANRG010000012">
    <property type="protein sequence ID" value="KAK7461882.1"/>
    <property type="molecule type" value="Genomic_DNA"/>
</dbReference>
<organism evidence="12 13">
    <name type="scientific">Marasmiellus scandens</name>
    <dbReference type="NCBI Taxonomy" id="2682957"/>
    <lineage>
        <taxon>Eukaryota</taxon>
        <taxon>Fungi</taxon>
        <taxon>Dikarya</taxon>
        <taxon>Basidiomycota</taxon>
        <taxon>Agaricomycotina</taxon>
        <taxon>Agaricomycetes</taxon>
        <taxon>Agaricomycetidae</taxon>
        <taxon>Agaricales</taxon>
        <taxon>Marasmiineae</taxon>
        <taxon>Omphalotaceae</taxon>
        <taxon>Marasmiellus</taxon>
    </lineage>
</organism>
<comment type="function">
    <text evidence="10">Regulates also the sphingolipid metabolism.</text>
</comment>
<evidence type="ECO:0000256" key="10">
    <source>
        <dbReference type="RuleBase" id="RU368065"/>
    </source>
</evidence>
<evidence type="ECO:0000256" key="5">
    <source>
        <dbReference type="ARBA" id="ARBA00022824"/>
    </source>
</evidence>
<dbReference type="Pfam" id="PF04161">
    <property type="entry name" value="Arv1"/>
    <property type="match status" value="1"/>
</dbReference>
<comment type="subcellular location">
    <subcellularLocation>
        <location evidence="1 10">Endoplasmic reticulum membrane</location>
        <topology evidence="1 10">Multi-pass membrane protein</topology>
    </subcellularLocation>
    <subcellularLocation>
        <location evidence="10">Golgi apparatus membrane</location>
        <topology evidence="10">Multi-pass membrane protein</topology>
    </subcellularLocation>
</comment>
<keyword evidence="7 10" id="KW-0445">Lipid transport</keyword>
<feature type="transmembrane region" description="Helical" evidence="10">
    <location>
        <begin position="185"/>
        <end position="211"/>
    </location>
</feature>
<evidence type="ECO:0000313" key="12">
    <source>
        <dbReference type="EMBL" id="KAK7461882.1"/>
    </source>
</evidence>
<keyword evidence="5 10" id="KW-0256">Endoplasmic reticulum</keyword>
<keyword evidence="8 10" id="KW-0443">Lipid metabolism</keyword>
<evidence type="ECO:0000256" key="2">
    <source>
        <dbReference type="ARBA" id="ARBA00009187"/>
    </source>
</evidence>
<keyword evidence="6 10" id="KW-1133">Transmembrane helix</keyword>
<comment type="function">
    <text evidence="10">Mediator of sterol homeostasis involved in sterol uptake, trafficking and distribution into membranes.</text>
</comment>
<gene>
    <name evidence="12" type="primary">ARV1</name>
    <name evidence="12" type="ORF">VKT23_008316</name>
</gene>
<evidence type="ECO:0000256" key="4">
    <source>
        <dbReference type="ARBA" id="ARBA00022692"/>
    </source>
</evidence>
<feature type="region of interest" description="Disordered" evidence="11">
    <location>
        <begin position="68"/>
        <end position="87"/>
    </location>
</feature>
<dbReference type="PANTHER" id="PTHR14467">
    <property type="entry name" value="ARV1"/>
    <property type="match status" value="1"/>
</dbReference>
<evidence type="ECO:0000313" key="13">
    <source>
        <dbReference type="Proteomes" id="UP001498398"/>
    </source>
</evidence>
<evidence type="ECO:0000256" key="6">
    <source>
        <dbReference type="ARBA" id="ARBA00022989"/>
    </source>
</evidence>
<evidence type="ECO:0000256" key="3">
    <source>
        <dbReference type="ARBA" id="ARBA00022448"/>
    </source>
</evidence>
<proteinExistence type="inferred from homology"/>
<feature type="compositionally biased region" description="Polar residues" evidence="11">
    <location>
        <begin position="75"/>
        <end position="86"/>
    </location>
</feature>
<comment type="similarity">
    <text evidence="2 10">Belongs to the ARV1 family.</text>
</comment>
<reference evidence="12 13" key="1">
    <citation type="submission" date="2024-01" db="EMBL/GenBank/DDBJ databases">
        <title>A draft genome for the cacao thread blight pathogen Marasmiellus scandens.</title>
        <authorList>
            <person name="Baruah I.K."/>
            <person name="Leung J."/>
            <person name="Bukari Y."/>
            <person name="Amoako-Attah I."/>
            <person name="Meinhardt L.W."/>
            <person name="Bailey B.A."/>
            <person name="Cohen S.P."/>
        </authorList>
    </citation>
    <scope>NUCLEOTIDE SEQUENCE [LARGE SCALE GENOMIC DNA]</scope>
    <source>
        <strain evidence="12 13">GH-19</strain>
    </source>
</reference>
<evidence type="ECO:0000256" key="11">
    <source>
        <dbReference type="SAM" id="MobiDB-lite"/>
    </source>
</evidence>
<keyword evidence="13" id="KW-1185">Reference proteome</keyword>
<sequence length="326" mass="37221">MPICTTCTQWIPHLYTVYQSAHNLRLEQCPNCHVFADPYVEHDTLTLLIDLILLKRGVYRHLLYNRGSPPRHADNSSTQKKTNGQQGEREWSRWSFVFQLGSSLVFLDAFIRWSYLNAGASPGVSPWSLETIADFTKIFIGCFIETIAFHSGIILVSYIVLKLLDFIKSFGRGQPSELSDIRREFRFSLIPLSLFYSSLTKLFLLFLLTVWRPSKTPPSIQNNVHPPSLQMLLWNDNLPSWNNSGILDTLSFLNDDQLDKEWIVRNVLGGMSAGFGLRVILDMHPAFTTIIILFGWIAKTAMAEFIGRWIASDEKTGEAWLAYSIP</sequence>
<comment type="caution">
    <text evidence="12">The sequence shown here is derived from an EMBL/GenBank/DDBJ whole genome shotgun (WGS) entry which is preliminary data.</text>
</comment>
<keyword evidence="10" id="KW-0333">Golgi apparatus</keyword>
<accession>A0ABR1JIP9</accession>
<evidence type="ECO:0000256" key="1">
    <source>
        <dbReference type="ARBA" id="ARBA00004477"/>
    </source>
</evidence>
<dbReference type="PANTHER" id="PTHR14467:SF0">
    <property type="entry name" value="PROTEIN ARV1"/>
    <property type="match status" value="1"/>
</dbReference>
<feature type="transmembrane region" description="Helical" evidence="10">
    <location>
        <begin position="135"/>
        <end position="164"/>
    </location>
</feature>
<evidence type="ECO:0000256" key="8">
    <source>
        <dbReference type="ARBA" id="ARBA00023098"/>
    </source>
</evidence>
<keyword evidence="4 10" id="KW-0812">Transmembrane</keyword>
<evidence type="ECO:0000256" key="9">
    <source>
        <dbReference type="ARBA" id="ARBA00023136"/>
    </source>
</evidence>